<keyword evidence="2" id="KW-1185">Reference proteome</keyword>
<dbReference type="EMBL" id="CM042027">
    <property type="protein sequence ID" value="KAI3801820.1"/>
    <property type="molecule type" value="Genomic_DNA"/>
</dbReference>
<proteinExistence type="predicted"/>
<evidence type="ECO:0000313" key="1">
    <source>
        <dbReference type="EMBL" id="KAI3801820.1"/>
    </source>
</evidence>
<accession>A0ACB9I2V8</accession>
<name>A0ACB9I2V8_9ASTR</name>
<dbReference type="Proteomes" id="UP001056120">
    <property type="component" value="Linkage Group LG10"/>
</dbReference>
<sequence length="130" mass="15403">MLYRILVYLDLDHKKQPVLLSWIQNTDLCKSLIWVQLTHDQRTMWIFTLFMMVLTRTRSDEDSRVPITESVAEGSASATTTRTTRRHKHGSADTRVADKVFMKFVDERLRAQWIRTRCVLNRYSFYEVCG</sequence>
<evidence type="ECO:0000313" key="2">
    <source>
        <dbReference type="Proteomes" id="UP001056120"/>
    </source>
</evidence>
<reference evidence="2" key="1">
    <citation type="journal article" date="2022" name="Mol. Ecol. Resour.">
        <title>The genomes of chicory, endive, great burdock and yacon provide insights into Asteraceae palaeo-polyploidization history and plant inulin production.</title>
        <authorList>
            <person name="Fan W."/>
            <person name="Wang S."/>
            <person name="Wang H."/>
            <person name="Wang A."/>
            <person name="Jiang F."/>
            <person name="Liu H."/>
            <person name="Zhao H."/>
            <person name="Xu D."/>
            <person name="Zhang Y."/>
        </authorList>
    </citation>
    <scope>NUCLEOTIDE SEQUENCE [LARGE SCALE GENOMIC DNA]</scope>
    <source>
        <strain evidence="2">cv. Yunnan</strain>
    </source>
</reference>
<gene>
    <name evidence="1" type="ORF">L1987_29937</name>
</gene>
<organism evidence="1 2">
    <name type="scientific">Smallanthus sonchifolius</name>
    <dbReference type="NCBI Taxonomy" id="185202"/>
    <lineage>
        <taxon>Eukaryota</taxon>
        <taxon>Viridiplantae</taxon>
        <taxon>Streptophyta</taxon>
        <taxon>Embryophyta</taxon>
        <taxon>Tracheophyta</taxon>
        <taxon>Spermatophyta</taxon>
        <taxon>Magnoliopsida</taxon>
        <taxon>eudicotyledons</taxon>
        <taxon>Gunneridae</taxon>
        <taxon>Pentapetalae</taxon>
        <taxon>asterids</taxon>
        <taxon>campanulids</taxon>
        <taxon>Asterales</taxon>
        <taxon>Asteraceae</taxon>
        <taxon>Asteroideae</taxon>
        <taxon>Heliantheae alliance</taxon>
        <taxon>Millerieae</taxon>
        <taxon>Smallanthus</taxon>
    </lineage>
</organism>
<comment type="caution">
    <text evidence="1">The sequence shown here is derived from an EMBL/GenBank/DDBJ whole genome shotgun (WGS) entry which is preliminary data.</text>
</comment>
<reference evidence="1 2" key="2">
    <citation type="journal article" date="2022" name="Mol. Ecol. Resour.">
        <title>The genomes of chicory, endive, great burdock and yacon provide insights into Asteraceae paleo-polyploidization history and plant inulin production.</title>
        <authorList>
            <person name="Fan W."/>
            <person name="Wang S."/>
            <person name="Wang H."/>
            <person name="Wang A."/>
            <person name="Jiang F."/>
            <person name="Liu H."/>
            <person name="Zhao H."/>
            <person name="Xu D."/>
            <person name="Zhang Y."/>
        </authorList>
    </citation>
    <scope>NUCLEOTIDE SEQUENCE [LARGE SCALE GENOMIC DNA]</scope>
    <source>
        <strain evidence="2">cv. Yunnan</strain>
        <tissue evidence="1">Leaves</tissue>
    </source>
</reference>
<protein>
    <submittedName>
        <fullName evidence="1">Uncharacterized protein</fullName>
    </submittedName>
</protein>